<dbReference type="HOGENOM" id="CLU_000468_0_0_1"/>
<dbReference type="Gene3D" id="2.60.120.260">
    <property type="entry name" value="Galactose-binding domain-like"/>
    <property type="match status" value="19"/>
</dbReference>
<evidence type="ECO:0000313" key="20">
    <source>
        <dbReference type="EMBL" id="ESO91434.1"/>
    </source>
</evidence>
<keyword evidence="7" id="KW-0378">Hydrolase</keyword>
<reference evidence="20 21" key="1">
    <citation type="journal article" date="2013" name="Nature">
        <title>Insights into bilaterian evolution from three spiralian genomes.</title>
        <authorList>
            <person name="Simakov O."/>
            <person name="Marletaz F."/>
            <person name="Cho S.J."/>
            <person name="Edsinger-Gonzales E."/>
            <person name="Havlak P."/>
            <person name="Hellsten U."/>
            <person name="Kuo D.H."/>
            <person name="Larsson T."/>
            <person name="Lv J."/>
            <person name="Arendt D."/>
            <person name="Savage R."/>
            <person name="Osoegawa K."/>
            <person name="de Jong P."/>
            <person name="Grimwood J."/>
            <person name="Chapman J.A."/>
            <person name="Shapiro H."/>
            <person name="Aerts A."/>
            <person name="Otillar R.P."/>
            <person name="Terry A.Y."/>
            <person name="Boore J.L."/>
            <person name="Grigoriev I.V."/>
            <person name="Lindberg D.R."/>
            <person name="Seaver E.C."/>
            <person name="Weisblat D.A."/>
            <person name="Putnam N.H."/>
            <person name="Rokhsar D.S."/>
        </authorList>
    </citation>
    <scope>NUCLEOTIDE SEQUENCE [LARGE SCALE GENOMIC DNA]</scope>
</reference>
<dbReference type="KEGG" id="lgi:LOTGIDRAFT_228850"/>
<dbReference type="FunFam" id="2.60.120.260:FF:000003">
    <property type="entry name" value="Reelin"/>
    <property type="match status" value="4"/>
</dbReference>
<dbReference type="PANTHER" id="PTHR11841">
    <property type="entry name" value="REELIN"/>
    <property type="match status" value="1"/>
</dbReference>
<keyword evidence="10" id="KW-0106">Calcium</keyword>
<keyword evidence="8" id="KW-0720">Serine protease</keyword>
<dbReference type="InterPro" id="IPR042307">
    <property type="entry name" value="Reeler_sf"/>
</dbReference>
<dbReference type="InterPro" id="IPR002861">
    <property type="entry name" value="Reeler_dom"/>
</dbReference>
<keyword evidence="11" id="KW-0130">Cell adhesion</keyword>
<dbReference type="GO" id="GO:0070325">
    <property type="term" value="F:lipoprotein particle receptor binding"/>
    <property type="evidence" value="ECO:0007669"/>
    <property type="project" value="InterPro"/>
</dbReference>
<evidence type="ECO:0000256" key="7">
    <source>
        <dbReference type="ARBA" id="ARBA00022801"/>
    </source>
</evidence>
<evidence type="ECO:0000256" key="17">
    <source>
        <dbReference type="SAM" id="MobiDB-lite"/>
    </source>
</evidence>
<dbReference type="OMA" id="ATIKHAC"/>
<evidence type="ECO:0000256" key="15">
    <source>
        <dbReference type="ARBA" id="ARBA00046064"/>
    </source>
</evidence>
<dbReference type="InterPro" id="IPR034968">
    <property type="entry name" value="Reelin"/>
</dbReference>
<evidence type="ECO:0000256" key="2">
    <source>
        <dbReference type="ARBA" id="ARBA00022473"/>
    </source>
</evidence>
<dbReference type="GO" id="GO:0007155">
    <property type="term" value="P:cell adhesion"/>
    <property type="evidence" value="ECO:0007669"/>
    <property type="project" value="UniProtKB-KW"/>
</dbReference>
<evidence type="ECO:0000256" key="8">
    <source>
        <dbReference type="ARBA" id="ARBA00022825"/>
    </source>
</evidence>
<gene>
    <name evidence="20" type="ORF">LOTGIDRAFT_228850</name>
</gene>
<feature type="compositionally biased region" description="Low complexity" evidence="17">
    <location>
        <begin position="310"/>
        <end position="329"/>
    </location>
</feature>
<dbReference type="Pfam" id="PF21471">
    <property type="entry name" value="Reelin_subrepeat-B"/>
    <property type="match status" value="18"/>
</dbReference>
<dbReference type="GO" id="GO:0006508">
    <property type="term" value="P:proteolysis"/>
    <property type="evidence" value="ECO:0007669"/>
    <property type="project" value="UniProtKB-KW"/>
</dbReference>
<protein>
    <recommendedName>
        <fullName evidence="13">Reelin</fullName>
    </recommendedName>
</protein>
<evidence type="ECO:0000256" key="16">
    <source>
        <dbReference type="PROSITE-ProRule" id="PRU00076"/>
    </source>
</evidence>
<dbReference type="Gene3D" id="2.60.40.4060">
    <property type="entry name" value="Reeler domain"/>
    <property type="match status" value="1"/>
</dbReference>
<dbReference type="GO" id="GO:0008236">
    <property type="term" value="F:serine-type peptidase activity"/>
    <property type="evidence" value="ECO:0007669"/>
    <property type="project" value="UniProtKB-KW"/>
</dbReference>
<evidence type="ECO:0000313" key="21">
    <source>
        <dbReference type="Proteomes" id="UP000030746"/>
    </source>
</evidence>
<evidence type="ECO:0000256" key="6">
    <source>
        <dbReference type="ARBA" id="ARBA00022723"/>
    </source>
</evidence>
<dbReference type="CTD" id="20247806"/>
<accession>V4BRE4</accession>
<keyword evidence="16" id="KW-0245">EGF-like domain</keyword>
<dbReference type="PROSITE" id="PS01186">
    <property type="entry name" value="EGF_2"/>
    <property type="match status" value="4"/>
</dbReference>
<keyword evidence="9" id="KW-0862">Zinc</keyword>
<feature type="disulfide bond" evidence="16">
    <location>
        <begin position="2174"/>
        <end position="2183"/>
    </location>
</feature>
<evidence type="ECO:0000256" key="13">
    <source>
        <dbReference type="ARBA" id="ARBA00023900"/>
    </source>
</evidence>
<dbReference type="PROSITE" id="PS00022">
    <property type="entry name" value="EGF_1"/>
    <property type="match status" value="3"/>
</dbReference>
<dbReference type="GeneID" id="20247806"/>
<feature type="disulfide bond" evidence="16">
    <location>
        <begin position="2156"/>
        <end position="2166"/>
    </location>
</feature>
<keyword evidence="2" id="KW-0217">Developmental protein</keyword>
<comment type="caution">
    <text evidence="16">Lacks conserved residue(s) required for the propagation of feature annotation.</text>
</comment>
<dbReference type="GO" id="GO:0007417">
    <property type="term" value="P:central nervous system development"/>
    <property type="evidence" value="ECO:0007669"/>
    <property type="project" value="InterPro"/>
</dbReference>
<dbReference type="PANTHER" id="PTHR11841:SF1">
    <property type="entry name" value="REELIN"/>
    <property type="match status" value="1"/>
</dbReference>
<name>V4BRE4_LOTGI</name>
<dbReference type="SMART" id="SM00181">
    <property type="entry name" value="EGF"/>
    <property type="match status" value="6"/>
</dbReference>
<comment type="subunit">
    <text evidence="14">Oligomer of disulfide-linked homodimers.</text>
</comment>
<dbReference type="InterPro" id="IPR000742">
    <property type="entry name" value="EGF"/>
</dbReference>
<feature type="region of interest" description="Disordered" evidence="17">
    <location>
        <begin position="310"/>
        <end position="338"/>
    </location>
</feature>
<keyword evidence="6" id="KW-0479">Metal-binding</keyword>
<dbReference type="EMBL" id="KB202283">
    <property type="protein sequence ID" value="ESO91434.1"/>
    <property type="molecule type" value="Genomic_DNA"/>
</dbReference>
<evidence type="ECO:0000259" key="18">
    <source>
        <dbReference type="PROSITE" id="PS50026"/>
    </source>
</evidence>
<dbReference type="GO" id="GO:0001764">
    <property type="term" value="P:neuron migration"/>
    <property type="evidence" value="ECO:0007669"/>
    <property type="project" value="InterPro"/>
</dbReference>
<dbReference type="PROSITE" id="PS51019">
    <property type="entry name" value="REELIN"/>
    <property type="match status" value="1"/>
</dbReference>
<sequence>MAPFFFLCNYHGNIQEMGVEKGEVALSVSVKGNPEFYVPGQFYEITVTSSMNFNGFFLTGLYSIADKAMGGMYPNQQYVQGNQPVGQNLMCSIVHSHINYLPTHQLSFIWIAPNAGMGCVTFLATANLQQQLLFKDTVVLQLCEEGDAQDKSLRPQLAELNSDLVILRDDFDSSVNFKPDLWRTVEGGDISDKCGVVLHGKSAVFCDTVGKRVMTTMPLNTTSAKILQFSVSAGSCGNNISRDNDIVISYSDSGCTQFIPIQTIRPPLTSDTEVHMIHLPLESRGEGVCLQWLQLSLSTTTTTTTTIATTTTKQPHTTSTTQSTIVQTSRKPPSQRPPFYIPIRFPADQPYAPYSGRKTKTSGRKLLQDDSYNQDYDSCWAIDNIVIVNTANPPTVLEDDFDPVDPGNWLFFPGANIQPKCHSDNNAIYFNDGNQTYNYVVSRDIDLSPTDILYDSILTEHFESKTQSGWYIVGGHVDVTCGEIRYGNSMVFDYDGKRLMCTPYIDTTVADNLQFYIGVVYLIGSGNCGGNGDIPEKAKIVIYIKDRNGQTQIVDTLEPPRFHEPSLVSVKIPNSGSSKICWIQKYHRGAGFDSWAIDNVIILPELPVQSSPNSNKILQFKLNLQCGINVQHNSLQLEYSTNHGLDWLPLYTPCLPSTCHGTYLPYQSLFTSSQLSGWNRLTLPVPYQAQVPHVRFRWQQLQDSGEPNWAIDDVYIGDCEAGCNGHGSCHQDGCDCDFGYHGIFCEDSIVPNPTSLLENFENNLIVQSSQLLSIEGGEIGYNCGVISSGKALVFDNSGPRQVETTYLNTTEAVYLQFSIRVGSISMTSKCPPPSLSESVILEVSCTGGVYWHYLREFSSEYFKQPMMDSVQLPDFSKGESCKFRWRQLHHSGQGQDVWAIDDVSLSQEMTNTLLIDVSDMKDMRDDLTAHLGKLVDSYCGAPKSITFSGKEKVNESRYLMTESLNVGPSQMIQFDITMGCGVPYSKNRDNQLYLEYSSDHGIYWNLVYDSCLPPAICETYKPGTVYHYSQYSHWTKVNIILPPDTWSPHTRFRWIQPEWGPNDAWAIRRFYVGQQCPDMCNGHGACEQGFCKCDKGYIDKNCQSASPRESIIHADFGMRYEPEKDFIQIIGGDIAKVGEGCGVIVSGESMYFYKDGVRELQTKDLNTTVDDFIQFYIRLGGNDKLCNGGDKRTESVLLQYSNNGGNTWTILEEIHFTEFKQPRFVFVELPEQSKTTSTRFRWWQPEHSGEQNDQWAIDEIYIGPHERLPQLHDDFDASPDPFDSGQWLMVTEGINSKYCQSSMPVMVLGNQFNDKYAITKDLQLKMGDIIQFKINVGCGHRFRWNYPVMFQYSQDNGMSWNLVQEPCYQQEDCDGDYTEGSLYYPGTHGEWTLVVIPVSSKIAQHPVLFRWWQPGDMTHSFALDDVYIGPSCDKHCHRRGVCVNQQCQCDQQSADINCQSDEANPKGMLDRFDNRNQPTAYWNQITGGYLGRGCGVVDFANSLYFNGPGTREARSDPLDTSSLRMIQFVIKIGGERNQKGCRQPQNRNEGIIVDYSVDNGISWNILKVIEPKVFNSTTQVVQVELPKDSKTNQTIFRWWQPLGHGGMPRAEWAIDSVLIGVNDSNTIGFQDEFNMMMPDPHTWFLADSAVPRITCNSKGNALEFSTNSGLRYAETWDYHVTPSTFLQFEIAMGCGSLYGTLYSVMLEYSVNMGKTWHPVVSECMPPNFECSGYHLSSEYSSDQHTNWTRVTVYLPPGAVSPATRFRWLQHTSHPRGTVWALDNVYLGEGCPWMCSGHGYCNKGKCICDKGYDGDYCVPTVPLPMMLRDDFRSSEINRNNWREIYGGESTDICGHLVDGNSLTFHKNSLRMGVTKDIDTSMLNTIEFYFRYGCKGKESDWPRTHSVLLQYSSNGGITWKLLQELHYRNETGKRFFSINLPMSARMNSTRFRFWQPMNDGEMQRTWSIDNLFIGTMTNNPSLLQDDFTRDNGDNDNWLFINGGEIGGYCQFNSLPSTNESGISSLVFRNNGKSEKSVVTRDLNIGPMSVLQFDINVGCGSQSTEKYPILLQYTSDGGKSWHLLVENCAEISESQCFDSKIPATIYYGGTTSNWKRVIVPVDNIHLCGSVRFRWYQGNIPEYDYGPEWAIDNVFIGMSCLSHCNGHGRCNEYMMCDCDEGYEGMFCEPVQANPTYLKEDFGLPVLLPYPFRGDLPLGPLNDAPSELDGKKWAVWSNVDVSTKCGLVFTGPSLYMNNNGERILQTKELNLVTVSSVEFYLQQGCHHPTNPASPIYLQYTTDGGIHWTTIEQFDFHIHGHISKYIAIHLPPGARTQSTQIRWWQPSIDGTFAETWSIDQIYIGGDIYRDQVLQDQPMVPEDSSWLMFPGGIVESVCDSPFLALHFKEKEKMRYAISADVSIKEGTYLQFYLAMGCQQHNQCFSIRVEFSFDMGKSWSLLQPACVPSDIDCNSYFTSTVYSSDIYYNWTRITIPIPYYVRSKSTRFRWLQPDDFNPSNTWALSHLYIGNGCTQMCHGHGRCSNDSCICDEGWSGISCNISTSPLPDILIDDFNVESTKNWINIVGGEIVTPCYNLASGKVLHFIGDCNRVLITRDLDLHNSMFIQFYFMFGCNMPPLSRNESVLLDYSINGGITWSPIIELYYNLYTSPSFISLRIPQAAKATSTRLRWWQPQHQGPQLSDWLIDSIRINGEEINPKQFKMNNSDPLNPKDFTTFDHMSAGEYCKELNAIKGTTVNNEPSSLVTREITLNKGYMLQFMINVGCDIPSNVSVSPVHLQYSTDHGLTWKYLMPQCLPNDPHCTTGVSMPTIYYSSPDYEWQRVILPLHGLPVSNGTRFQWIQPYEGQSVPSTWAIKDIYIGPACPNYCNGHGYCDYPTCICYSGYGRDACQSILYQNNPTYLKDTFDKVAVNRSKWSSVQSGSVGIGCDTLVEKTALVFNGTGLRQAVTVDLDLRNARFIQYTAMIGGEGQESGCFIPNSRDQSIILQFSTDGGISWKTLYTLDYLSYVQARHDYIDLPEQAKTASTRIRWWQPLPTVPNRDRPNWALDNVFIGGSEINPSVFQQSFNDSKPQNDAGTNWEFSPYASMKNDMCARNDNVVSWEEGKGNRLFTTNQLIVQSGYMLQFKIVVGCNKVYNVCDDNKPVRLEFNKNPMSTAWNLVRTLCGPDSSNKMECRSQHQHDASIYSVSSHPSWTRITMKLPEKVFSSSTRLRWRQEGIQSPAPGWSLDDIYVGEACPDMCNGRGDCKYGHCVCDKNYIGKTCVPIKSRLPSRMFESFEGGIFPSHWYKITGGGIGFGCGALLPYAHGKTLYFNDCGIRQAITAEFNLQSASKIIFVLQIGCNAQTHNCNVQLGEGSDFRGVLLQYSLNKGADWKLLARHDPEKFLKPKRMAYDIPSDGKKVGVQFRWWQPVHDGKGFDQWAIDHIEIVRSRNHYNKKHRRG</sequence>
<evidence type="ECO:0000256" key="5">
    <source>
        <dbReference type="ARBA" id="ARBA00022670"/>
    </source>
</evidence>
<comment type="similarity">
    <text evidence="12">Belongs to the reelin family.</text>
</comment>
<dbReference type="RefSeq" id="XP_009058123.1">
    <property type="nucleotide sequence ID" value="XM_009059875.1"/>
</dbReference>
<dbReference type="GO" id="GO:0046872">
    <property type="term" value="F:metal ion binding"/>
    <property type="evidence" value="ECO:0007669"/>
    <property type="project" value="UniProtKB-KW"/>
</dbReference>
<evidence type="ECO:0000256" key="10">
    <source>
        <dbReference type="ARBA" id="ARBA00022837"/>
    </source>
</evidence>
<dbReference type="OrthoDB" id="1924787at2759"/>
<keyword evidence="4" id="KW-0272">Extracellular matrix</keyword>
<comment type="function">
    <text evidence="15">Extracellular matrix serine protease secreted by pioneer neurons that plays a role in layering of neurons in the cerebral cortex and cerebellum by coordinating cell positioning during neurodevelopment. Regulates microtubule function in neurons and neuronal migration. Binding to the extracellular domains of lipoprotein receptors VLDLR and LRP8/APOER2 induces tyrosine phosphorylation of DAB1 and modulation of TAU phosphorylation. Affects migration of sympathetic preganglionic neurons in the spinal cord, where it seems to act as a barrier to neuronal migration. Enzymatic activity is important for the modulation of cell adhesion.</text>
</comment>
<comment type="subcellular location">
    <subcellularLocation>
        <location evidence="1">Secreted</location>
        <location evidence="1">Extracellular space</location>
        <location evidence="1">Extracellular matrix</location>
    </subcellularLocation>
</comment>
<dbReference type="PROSITE" id="PS50026">
    <property type="entry name" value="EGF_3"/>
    <property type="match status" value="1"/>
</dbReference>
<dbReference type="CDD" id="cd08526">
    <property type="entry name" value="Reelin_subrepeat_2"/>
    <property type="match status" value="1"/>
</dbReference>
<organism evidence="20 21">
    <name type="scientific">Lottia gigantea</name>
    <name type="common">Giant owl limpet</name>
    <dbReference type="NCBI Taxonomy" id="225164"/>
    <lineage>
        <taxon>Eukaryota</taxon>
        <taxon>Metazoa</taxon>
        <taxon>Spiralia</taxon>
        <taxon>Lophotrochozoa</taxon>
        <taxon>Mollusca</taxon>
        <taxon>Gastropoda</taxon>
        <taxon>Patellogastropoda</taxon>
        <taxon>Lottioidea</taxon>
        <taxon>Lottiidae</taxon>
        <taxon>Lottia</taxon>
    </lineage>
</organism>
<evidence type="ECO:0000259" key="19">
    <source>
        <dbReference type="PROSITE" id="PS51019"/>
    </source>
</evidence>
<dbReference type="Proteomes" id="UP000030746">
    <property type="component" value="Unassembled WGS sequence"/>
</dbReference>
<feature type="domain" description="EGF-like" evidence="18">
    <location>
        <begin position="2152"/>
        <end position="2184"/>
    </location>
</feature>
<evidence type="ECO:0000256" key="12">
    <source>
        <dbReference type="ARBA" id="ARBA00023773"/>
    </source>
</evidence>
<keyword evidence="16" id="KW-1015">Disulfide bond</keyword>
<dbReference type="STRING" id="225164.V4BRE4"/>
<feature type="domain" description="Reelin" evidence="19">
    <location>
        <begin position="1"/>
        <end position="155"/>
    </location>
</feature>
<evidence type="ECO:0000256" key="3">
    <source>
        <dbReference type="ARBA" id="ARBA00022525"/>
    </source>
</evidence>
<keyword evidence="21" id="KW-1185">Reference proteome</keyword>
<evidence type="ECO:0000256" key="14">
    <source>
        <dbReference type="ARBA" id="ARBA00044961"/>
    </source>
</evidence>
<evidence type="ECO:0000256" key="1">
    <source>
        <dbReference type="ARBA" id="ARBA00004498"/>
    </source>
</evidence>
<evidence type="ECO:0000256" key="11">
    <source>
        <dbReference type="ARBA" id="ARBA00022889"/>
    </source>
</evidence>
<evidence type="ECO:0000256" key="9">
    <source>
        <dbReference type="ARBA" id="ARBA00022833"/>
    </source>
</evidence>
<keyword evidence="3" id="KW-0964">Secreted</keyword>
<keyword evidence="5" id="KW-0645">Protease</keyword>
<proteinExistence type="inferred from homology"/>
<evidence type="ECO:0000256" key="4">
    <source>
        <dbReference type="ARBA" id="ARBA00022530"/>
    </source>
</evidence>
<dbReference type="InterPro" id="IPR049419">
    <property type="entry name" value="Reelin_subrepeat-B"/>
</dbReference>